<sequence>MTQKRTYGIFALTFLGATTKEVGEIGWIHDVKWAFNPGSRPERLFTPDLAPLVFSASDSDGLRLEVSPRMEGGHLPGVLIPTTLRGDLKLSENGSVHFSTRVSQEALEQAGFTPGVWLEASFALECTMSDQPTLEEQTEAQIQAELGAEPLFPSEAAPAAPDVLDGPPLTDTGAPPTLTLDPKADGEDLPFPIDAEGAD</sequence>
<proteinExistence type="predicted"/>
<comment type="caution">
    <text evidence="2">The sequence shown here is derived from an EMBL/GenBank/DDBJ whole genome shotgun (WGS) entry which is preliminary data.</text>
</comment>
<reference evidence="3" key="1">
    <citation type="journal article" date="2019" name="Int. J. Syst. Evol. Microbiol.">
        <title>The Global Catalogue of Microorganisms (GCM) 10K type strain sequencing project: providing services to taxonomists for standard genome sequencing and annotation.</title>
        <authorList>
            <consortium name="The Broad Institute Genomics Platform"/>
            <consortium name="The Broad Institute Genome Sequencing Center for Infectious Disease"/>
            <person name="Wu L."/>
            <person name="Ma J."/>
        </authorList>
    </citation>
    <scope>NUCLEOTIDE SEQUENCE [LARGE SCALE GENOMIC DNA]</scope>
    <source>
        <strain evidence="3">KCTC 33842</strain>
    </source>
</reference>
<accession>A0ABW5P3F0</accession>
<organism evidence="2 3">
    <name type="scientific">Deinococcus taklimakanensis</name>
    <dbReference type="NCBI Taxonomy" id="536443"/>
    <lineage>
        <taxon>Bacteria</taxon>
        <taxon>Thermotogati</taxon>
        <taxon>Deinococcota</taxon>
        <taxon>Deinococci</taxon>
        <taxon>Deinococcales</taxon>
        <taxon>Deinococcaceae</taxon>
        <taxon>Deinococcus</taxon>
    </lineage>
</organism>
<protein>
    <submittedName>
        <fullName evidence="2">Uncharacterized protein</fullName>
    </submittedName>
</protein>
<evidence type="ECO:0000313" key="2">
    <source>
        <dbReference type="EMBL" id="MFD2609535.1"/>
    </source>
</evidence>
<dbReference type="EMBL" id="JBHUMK010000037">
    <property type="protein sequence ID" value="MFD2609535.1"/>
    <property type="molecule type" value="Genomic_DNA"/>
</dbReference>
<name>A0ABW5P3F0_9DEIO</name>
<evidence type="ECO:0000256" key="1">
    <source>
        <dbReference type="SAM" id="MobiDB-lite"/>
    </source>
</evidence>
<feature type="region of interest" description="Disordered" evidence="1">
    <location>
        <begin position="145"/>
        <end position="199"/>
    </location>
</feature>
<dbReference type="Proteomes" id="UP001597475">
    <property type="component" value="Unassembled WGS sequence"/>
</dbReference>
<dbReference type="RefSeq" id="WP_386844986.1">
    <property type="nucleotide sequence ID" value="NZ_JBHUMK010000037.1"/>
</dbReference>
<gene>
    <name evidence="2" type="ORF">ACFSR9_08805</name>
</gene>
<evidence type="ECO:0000313" key="3">
    <source>
        <dbReference type="Proteomes" id="UP001597475"/>
    </source>
</evidence>
<keyword evidence="3" id="KW-1185">Reference proteome</keyword>